<dbReference type="SUPFAM" id="SSF51735">
    <property type="entry name" value="NAD(P)-binding Rossmann-fold domains"/>
    <property type="match status" value="1"/>
</dbReference>
<dbReference type="InterPro" id="IPR036291">
    <property type="entry name" value="NAD(P)-bd_dom_sf"/>
</dbReference>
<dbReference type="Proteomes" id="UP000541444">
    <property type="component" value="Unassembled WGS sequence"/>
</dbReference>
<comment type="similarity">
    <text evidence="1">Belongs to the short-chain dehydrogenases/reductases (SDR) family.</text>
</comment>
<evidence type="ECO:0000313" key="5">
    <source>
        <dbReference type="Proteomes" id="UP000541444"/>
    </source>
</evidence>
<dbReference type="PANTHER" id="PTHR43490:SF73">
    <property type="entry name" value="OS07G0685800 PROTEIN"/>
    <property type="match status" value="1"/>
</dbReference>
<keyword evidence="2" id="KW-0521">NADP</keyword>
<evidence type="ECO:0000256" key="1">
    <source>
        <dbReference type="ARBA" id="ARBA00006484"/>
    </source>
</evidence>
<accession>A0A7J7N296</accession>
<reference evidence="4 5" key="1">
    <citation type="journal article" date="2020" name="IScience">
        <title>Genome Sequencing of the Endangered Kingdonia uniflora (Circaeasteraceae, Ranunculales) Reveals Potential Mechanisms of Evolutionary Specialization.</title>
        <authorList>
            <person name="Sun Y."/>
            <person name="Deng T."/>
            <person name="Zhang A."/>
            <person name="Moore M.J."/>
            <person name="Landis J.B."/>
            <person name="Lin N."/>
            <person name="Zhang H."/>
            <person name="Zhang X."/>
            <person name="Huang J."/>
            <person name="Zhang X."/>
            <person name="Sun H."/>
            <person name="Wang H."/>
        </authorList>
    </citation>
    <scope>NUCLEOTIDE SEQUENCE [LARGE SCALE GENOMIC DNA]</scope>
    <source>
        <strain evidence="4">TB1705</strain>
        <tissue evidence="4">Leaf</tissue>
    </source>
</reference>
<dbReference type="GO" id="GO:0016020">
    <property type="term" value="C:membrane"/>
    <property type="evidence" value="ECO:0007669"/>
    <property type="project" value="TreeGrafter"/>
</dbReference>
<protein>
    <submittedName>
        <fullName evidence="4">Uncharacterized protein</fullName>
    </submittedName>
</protein>
<organism evidence="4 5">
    <name type="scientific">Kingdonia uniflora</name>
    <dbReference type="NCBI Taxonomy" id="39325"/>
    <lineage>
        <taxon>Eukaryota</taxon>
        <taxon>Viridiplantae</taxon>
        <taxon>Streptophyta</taxon>
        <taxon>Embryophyta</taxon>
        <taxon>Tracheophyta</taxon>
        <taxon>Spermatophyta</taxon>
        <taxon>Magnoliopsida</taxon>
        <taxon>Ranunculales</taxon>
        <taxon>Circaeasteraceae</taxon>
        <taxon>Kingdonia</taxon>
    </lineage>
</organism>
<dbReference type="GO" id="GO:0016491">
    <property type="term" value="F:oxidoreductase activity"/>
    <property type="evidence" value="ECO:0007669"/>
    <property type="project" value="UniProtKB-KW"/>
</dbReference>
<dbReference type="EMBL" id="JACGCM010001135">
    <property type="protein sequence ID" value="KAF6161319.1"/>
    <property type="molecule type" value="Genomic_DNA"/>
</dbReference>
<evidence type="ECO:0000256" key="3">
    <source>
        <dbReference type="ARBA" id="ARBA00023002"/>
    </source>
</evidence>
<evidence type="ECO:0000256" key="2">
    <source>
        <dbReference type="ARBA" id="ARBA00022857"/>
    </source>
</evidence>
<name>A0A7J7N296_9MAGN</name>
<dbReference type="PANTHER" id="PTHR43490">
    <property type="entry name" value="(+)-NEOMENTHOL DEHYDROGENASE"/>
    <property type="match status" value="1"/>
</dbReference>
<keyword evidence="3" id="KW-0560">Oxidoreductase</keyword>
<gene>
    <name evidence="4" type="ORF">GIB67_009206</name>
</gene>
<sequence>MFQFISNLNVKAQLRDIDLTIEKQDDLILYFLKDFKEHKLEYNGWPMLVSAYKILKATVNAYTRILARKYPKFCINCVHFGFVKIDITLNTGVFMHEEAARGPVMLALLLDGGPSGSFFNQT</sequence>
<dbReference type="Gene3D" id="3.40.50.720">
    <property type="entry name" value="NAD(P)-binding Rossmann-like Domain"/>
    <property type="match status" value="1"/>
</dbReference>
<proteinExistence type="inferred from homology"/>
<keyword evidence="5" id="KW-1185">Reference proteome</keyword>
<dbReference type="OrthoDB" id="1933717at2759"/>
<evidence type="ECO:0000313" key="4">
    <source>
        <dbReference type="EMBL" id="KAF6161319.1"/>
    </source>
</evidence>
<comment type="caution">
    <text evidence="4">The sequence shown here is derived from an EMBL/GenBank/DDBJ whole genome shotgun (WGS) entry which is preliminary data.</text>
</comment>
<dbReference type="AlphaFoldDB" id="A0A7J7N296"/>